<protein>
    <recommendedName>
        <fullName evidence="1">Heterokaryon incompatibility domain-containing protein</fullName>
    </recommendedName>
</protein>
<comment type="caution">
    <text evidence="2">The sequence shown here is derived from an EMBL/GenBank/DDBJ whole genome shotgun (WGS) entry which is preliminary data.</text>
</comment>
<dbReference type="EMBL" id="JAVRRG010000043">
    <property type="protein sequence ID" value="KAK5093426.1"/>
    <property type="molecule type" value="Genomic_DNA"/>
</dbReference>
<keyword evidence="3" id="KW-1185">Reference proteome</keyword>
<sequence>MSARPTITSQTFCYEPLFDASTNIRLLMTLPGRDNDPISCTLKQATLHHPYTCLSYCWGLDYDHHTILVNGKTFMVRPNLHTFLYAARLYGFVQPIWIDAICINQRDNDEKSCQVQMMGRIYSRAIRTIMWLALSQEDGKALLKVEQFITSQPESWEVKAWEAAFQGQRMIGADEPLLDKISKGLPTTRDALVLTALQGGGVGDPRVAFSPEEISDPWNRLLSHWNHVVNHDGLLVRFASSDYWKRAWIVQELLLSREIGILSPSRYIQVKELLPLVINILRYLRERRDYNSDNDKELHEIQQAIFSITREMRGHPVSPISEGPEPKQIHFAEAIKLTASRLCFDVRDRVFSIVSLVQHGETLKTDYKQTLDQLLANVLDFHIRVRGSNLLICRVLPALLGNTATTLQVKPPAADSLLEILTFLNAYSDCSSTGQGHFWAKPAIHHDAKAPLEEGFSCSFCLPTEICGRGGVMEFWWRPEEAVTCYKDVFWWFKQNGCWTSKVAGNDADDLIEHMLQT</sequence>
<proteinExistence type="predicted"/>
<evidence type="ECO:0000259" key="1">
    <source>
        <dbReference type="Pfam" id="PF06985"/>
    </source>
</evidence>
<evidence type="ECO:0000313" key="3">
    <source>
        <dbReference type="Proteomes" id="UP001345013"/>
    </source>
</evidence>
<dbReference type="InterPro" id="IPR052895">
    <property type="entry name" value="HetReg/Transcr_Mod"/>
</dbReference>
<reference evidence="2 3" key="1">
    <citation type="submission" date="2023-08" db="EMBL/GenBank/DDBJ databases">
        <title>Black Yeasts Isolated from many extreme environments.</title>
        <authorList>
            <person name="Coleine C."/>
            <person name="Stajich J.E."/>
            <person name="Selbmann L."/>
        </authorList>
    </citation>
    <scope>NUCLEOTIDE SEQUENCE [LARGE SCALE GENOMIC DNA]</scope>
    <source>
        <strain evidence="2 3">CCFEE 5885</strain>
    </source>
</reference>
<gene>
    <name evidence="2" type="ORF">LTR24_004278</name>
</gene>
<dbReference type="Proteomes" id="UP001345013">
    <property type="component" value="Unassembled WGS sequence"/>
</dbReference>
<name>A0ABR0KCS5_9EURO</name>
<dbReference type="PANTHER" id="PTHR24148">
    <property type="entry name" value="ANKYRIN REPEAT DOMAIN-CONTAINING PROTEIN 39 HOMOLOG-RELATED"/>
    <property type="match status" value="1"/>
</dbReference>
<dbReference type="InterPro" id="IPR010730">
    <property type="entry name" value="HET"/>
</dbReference>
<dbReference type="PANTHER" id="PTHR24148:SF73">
    <property type="entry name" value="HET DOMAIN PROTEIN (AFU_ORTHOLOGUE AFUA_8G01020)"/>
    <property type="match status" value="1"/>
</dbReference>
<accession>A0ABR0KCS5</accession>
<dbReference type="Pfam" id="PF06985">
    <property type="entry name" value="HET"/>
    <property type="match status" value="1"/>
</dbReference>
<evidence type="ECO:0000313" key="2">
    <source>
        <dbReference type="EMBL" id="KAK5093426.1"/>
    </source>
</evidence>
<organism evidence="2 3">
    <name type="scientific">Lithohypha guttulata</name>
    <dbReference type="NCBI Taxonomy" id="1690604"/>
    <lineage>
        <taxon>Eukaryota</taxon>
        <taxon>Fungi</taxon>
        <taxon>Dikarya</taxon>
        <taxon>Ascomycota</taxon>
        <taxon>Pezizomycotina</taxon>
        <taxon>Eurotiomycetes</taxon>
        <taxon>Chaetothyriomycetidae</taxon>
        <taxon>Chaetothyriales</taxon>
        <taxon>Trichomeriaceae</taxon>
        <taxon>Lithohypha</taxon>
    </lineage>
</organism>
<feature type="domain" description="Heterokaryon incompatibility" evidence="1">
    <location>
        <begin position="51"/>
        <end position="252"/>
    </location>
</feature>